<dbReference type="RefSeq" id="WP_349163784.1">
    <property type="nucleotide sequence ID" value="NZ_JBBMFE010000002.1"/>
</dbReference>
<keyword evidence="10" id="KW-1185">Reference proteome</keyword>
<reference evidence="9 10" key="1">
    <citation type="submission" date="2024-03" db="EMBL/GenBank/DDBJ databases">
        <title>Human intestinal bacterial collection.</title>
        <authorList>
            <person name="Pauvert C."/>
            <person name="Hitch T.C.A."/>
            <person name="Clavel T."/>
        </authorList>
    </citation>
    <scope>NUCLEOTIDE SEQUENCE [LARGE SCALE GENOMIC DNA]</scope>
    <source>
        <strain evidence="9 10">CLA-AA-H132</strain>
    </source>
</reference>
<keyword evidence="2 6" id="KW-0808">Transferase</keyword>
<dbReference type="InterPro" id="IPR000577">
    <property type="entry name" value="Carb_kinase_FGGY"/>
</dbReference>
<dbReference type="NCBIfam" id="TIGR01312">
    <property type="entry name" value="XylB"/>
    <property type="match status" value="1"/>
</dbReference>
<sequence>MSYFMGIDLGTSSLKAVIINETGTVVEISGSSYSVICRKNGYAEQEPESWWQALKAAIGALKKKNPQILDAVAAIGFSGQMHGTVLLDKEYQVLRPAIIHCDARTEDEVREIYRLLGAEAEKILMNPIATGIMLPTLCWVKKHEQKILEKTKYTLLPKDYLRFRMTGTIGTDYSDASATLAFDMKKGKWAERVLEKVGLPVDIFPPFGDSAMICGAMTEEAARELGLKKGIPVVLGGADQVMQSIGCGAVSPGQATANIGSGGQICIQTGEAEANPKLGINTFQGYARDRWYVMGAMTSAGSSLRWLNQILDQKDYDEINKQVSEIKPGSDGLIFLPYLSGERCPRLNGDISGVFWGLSYLTDRARLTRAVMEGVTYAMRSCLDACKKAGAEIYSMTAIGGGNRSEPWLQMQADMYNVELKTTLHQEQAGYGAAMIAAVGIHYFPDIQTASKEMIRYKDRIIRPRKEIHECYEEYYRLYQEIYEKGQATLEAVTRLGRR</sequence>
<proteinExistence type="inferred from homology"/>
<dbReference type="Pfam" id="PF02782">
    <property type="entry name" value="FGGY_C"/>
    <property type="match status" value="1"/>
</dbReference>
<dbReference type="InterPro" id="IPR043129">
    <property type="entry name" value="ATPase_NBD"/>
</dbReference>
<comment type="catalytic activity">
    <reaction evidence="6">
        <text>D-xylulose + ATP = D-xylulose 5-phosphate + ADP + H(+)</text>
        <dbReference type="Rhea" id="RHEA:10964"/>
        <dbReference type="ChEBI" id="CHEBI:15378"/>
        <dbReference type="ChEBI" id="CHEBI:17140"/>
        <dbReference type="ChEBI" id="CHEBI:30616"/>
        <dbReference type="ChEBI" id="CHEBI:57737"/>
        <dbReference type="ChEBI" id="CHEBI:456216"/>
        <dbReference type="EC" id="2.7.1.17"/>
    </reaction>
</comment>
<gene>
    <name evidence="6 9" type="primary">xylB</name>
    <name evidence="9" type="ORF">WMO29_03485</name>
</gene>
<evidence type="ECO:0000313" key="9">
    <source>
        <dbReference type="EMBL" id="MEQ2471555.1"/>
    </source>
</evidence>
<dbReference type="EMBL" id="JBBMFE010000002">
    <property type="protein sequence ID" value="MEQ2471555.1"/>
    <property type="molecule type" value="Genomic_DNA"/>
</dbReference>
<keyword evidence="3 6" id="KW-0547">Nucleotide-binding</keyword>
<evidence type="ECO:0000256" key="5">
    <source>
        <dbReference type="ARBA" id="ARBA00022840"/>
    </source>
</evidence>
<dbReference type="InterPro" id="IPR018484">
    <property type="entry name" value="FGGY_N"/>
</dbReference>
<dbReference type="PIRSF" id="PIRSF000538">
    <property type="entry name" value="GlpK"/>
    <property type="match status" value="1"/>
</dbReference>
<evidence type="ECO:0000256" key="3">
    <source>
        <dbReference type="ARBA" id="ARBA00022741"/>
    </source>
</evidence>
<keyword evidence="5 6" id="KW-0067">ATP-binding</keyword>
<feature type="domain" description="Carbohydrate kinase FGGY C-terminal" evidence="8">
    <location>
        <begin position="282"/>
        <end position="440"/>
    </location>
</feature>
<name>A0ABV1FDX4_9FIRM</name>
<dbReference type="EC" id="2.7.1.17" evidence="6"/>
<accession>A0ABV1FDX4</accession>
<dbReference type="GO" id="GO:0004856">
    <property type="term" value="F:D-xylulokinase activity"/>
    <property type="evidence" value="ECO:0007669"/>
    <property type="project" value="UniProtKB-EC"/>
</dbReference>
<comment type="caution">
    <text evidence="9">The sequence shown here is derived from an EMBL/GenBank/DDBJ whole genome shotgun (WGS) entry which is preliminary data.</text>
</comment>
<evidence type="ECO:0000256" key="6">
    <source>
        <dbReference type="RuleBase" id="RU364073"/>
    </source>
</evidence>
<dbReference type="Pfam" id="PF00370">
    <property type="entry name" value="FGGY_N"/>
    <property type="match status" value="1"/>
</dbReference>
<dbReference type="InterPro" id="IPR018485">
    <property type="entry name" value="FGGY_C"/>
</dbReference>
<evidence type="ECO:0000256" key="2">
    <source>
        <dbReference type="ARBA" id="ARBA00022679"/>
    </source>
</evidence>
<feature type="domain" description="Carbohydrate kinase FGGY N-terminal" evidence="7">
    <location>
        <begin position="3"/>
        <end position="246"/>
    </location>
</feature>
<dbReference type="InterPro" id="IPR006000">
    <property type="entry name" value="Xylulokinase"/>
</dbReference>
<dbReference type="Gene3D" id="3.30.420.40">
    <property type="match status" value="2"/>
</dbReference>
<organism evidence="9 10">
    <name type="scientific">Laedolimicola intestinihominis</name>
    <dbReference type="NCBI Taxonomy" id="3133166"/>
    <lineage>
        <taxon>Bacteria</taxon>
        <taxon>Bacillati</taxon>
        <taxon>Bacillota</taxon>
        <taxon>Clostridia</taxon>
        <taxon>Lachnospirales</taxon>
        <taxon>Lachnospiraceae</taxon>
        <taxon>Laedolimicola</taxon>
    </lineage>
</organism>
<evidence type="ECO:0000313" key="10">
    <source>
        <dbReference type="Proteomes" id="UP001438008"/>
    </source>
</evidence>
<comment type="similarity">
    <text evidence="1 6">Belongs to the FGGY kinase family.</text>
</comment>
<dbReference type="InterPro" id="IPR050406">
    <property type="entry name" value="FGGY_Carb_Kinase"/>
</dbReference>
<dbReference type="Proteomes" id="UP001438008">
    <property type="component" value="Unassembled WGS sequence"/>
</dbReference>
<dbReference type="PANTHER" id="PTHR43095:SF5">
    <property type="entry name" value="XYLULOSE KINASE"/>
    <property type="match status" value="1"/>
</dbReference>
<protein>
    <recommendedName>
        <fullName evidence="6">Xylulose kinase</fullName>
        <shortName evidence="6">Xylulokinase</shortName>
        <ecNumber evidence="6">2.7.1.17</ecNumber>
    </recommendedName>
</protein>
<dbReference type="SUPFAM" id="SSF53067">
    <property type="entry name" value="Actin-like ATPase domain"/>
    <property type="match status" value="2"/>
</dbReference>
<keyword evidence="4 6" id="KW-0418">Kinase</keyword>
<evidence type="ECO:0000256" key="4">
    <source>
        <dbReference type="ARBA" id="ARBA00022777"/>
    </source>
</evidence>
<keyword evidence="6" id="KW-0119">Carbohydrate metabolism</keyword>
<dbReference type="PANTHER" id="PTHR43095">
    <property type="entry name" value="SUGAR KINASE"/>
    <property type="match status" value="1"/>
</dbReference>
<evidence type="ECO:0000256" key="1">
    <source>
        <dbReference type="ARBA" id="ARBA00009156"/>
    </source>
</evidence>
<dbReference type="CDD" id="cd07808">
    <property type="entry name" value="ASKHA_NBD_FGGY_EcXK-like"/>
    <property type="match status" value="1"/>
</dbReference>
<evidence type="ECO:0000259" key="8">
    <source>
        <dbReference type="Pfam" id="PF02782"/>
    </source>
</evidence>
<evidence type="ECO:0000259" key="7">
    <source>
        <dbReference type="Pfam" id="PF00370"/>
    </source>
</evidence>
<keyword evidence="6" id="KW-0859">Xylose metabolism</keyword>